<evidence type="ECO:0000256" key="12">
    <source>
        <dbReference type="RuleBase" id="RU000304"/>
    </source>
</evidence>
<dbReference type="SUPFAM" id="SSF56112">
    <property type="entry name" value="Protein kinase-like (PK-like)"/>
    <property type="match status" value="1"/>
</dbReference>
<dbReference type="AlphaFoldDB" id="A0A6V7QJV1"/>
<evidence type="ECO:0000256" key="5">
    <source>
        <dbReference type="ARBA" id="ARBA00022840"/>
    </source>
</evidence>
<keyword evidence="3 11" id="KW-0547">Nucleotide-binding</keyword>
<dbReference type="PROSITE" id="PS50011">
    <property type="entry name" value="PROTEIN_KINASE_DOM"/>
    <property type="match status" value="1"/>
</dbReference>
<dbReference type="GO" id="GO:0005524">
    <property type="term" value="F:ATP binding"/>
    <property type="evidence" value="ECO:0007669"/>
    <property type="project" value="UniProtKB-UniRule"/>
</dbReference>
<dbReference type="PANTHER" id="PTHR48013">
    <property type="entry name" value="DUAL SPECIFICITY MITOGEN-ACTIVATED PROTEIN KINASE KINASE 5-RELATED"/>
    <property type="match status" value="1"/>
</dbReference>
<dbReference type="GO" id="GO:0004708">
    <property type="term" value="F:MAP kinase kinase activity"/>
    <property type="evidence" value="ECO:0007669"/>
    <property type="project" value="UniProtKB-EC"/>
</dbReference>
<evidence type="ECO:0000259" key="13">
    <source>
        <dbReference type="PROSITE" id="PS50011"/>
    </source>
</evidence>
<feature type="binding site" evidence="11">
    <location>
        <position position="96"/>
    </location>
    <ligand>
        <name>ATP</name>
        <dbReference type="ChEBI" id="CHEBI:30616"/>
    </ligand>
</feature>
<sequence length="381" mass="43311">MKKNPKQLTLAVPDQAIPLGDFLTESGTFLDGNMRVNKNGLQLISQENVTRPMDVKGLDLQFCLEDLETVKIIGHGSGAAVKLARRKDTGALFAVKGIHLNFDEKVRKQIVQELRINQTAKCPYIVSWYQSFYHDGIISLVLEYMDRGSLSCILKQLRKINEPELSIICKQVLRGLVYLHNERRIIHRDIKPSNLLVNKRGEVKIADFGVSAMLARSKEERITVTGTCNYMSPERISNAKYGYKSDIWSLGLVILECAIGRFPYVPSEEEGWSNIYELLETIVNQPPPSATDEFSPEFRSFISSCLQKDPKRRMSSLQLLGHPFIEKYNEESIDLQSLVSDLQSPNNTGDRKCNIAFRASGEFQLHGLRKFYVVVIREIIR</sequence>
<evidence type="ECO:0000256" key="7">
    <source>
        <dbReference type="ARBA" id="ARBA00038999"/>
    </source>
</evidence>
<dbReference type="InterPro" id="IPR008271">
    <property type="entry name" value="Ser/Thr_kinase_AS"/>
</dbReference>
<protein>
    <recommendedName>
        <fullName evidence="7">mitogen-activated protein kinase kinase</fullName>
        <ecNumber evidence="7">2.7.12.2</ecNumber>
    </recommendedName>
</protein>
<keyword evidence="5 11" id="KW-0067">ATP-binding</keyword>
<evidence type="ECO:0000256" key="10">
    <source>
        <dbReference type="ARBA" id="ARBA00051693"/>
    </source>
</evidence>
<comment type="catalytic activity">
    <reaction evidence="9">
        <text>L-threonyl-[protein] + ATP = O-phospho-L-threonyl-[protein] + ADP + H(+)</text>
        <dbReference type="Rhea" id="RHEA:46608"/>
        <dbReference type="Rhea" id="RHEA-COMP:11060"/>
        <dbReference type="Rhea" id="RHEA-COMP:11605"/>
        <dbReference type="ChEBI" id="CHEBI:15378"/>
        <dbReference type="ChEBI" id="CHEBI:30013"/>
        <dbReference type="ChEBI" id="CHEBI:30616"/>
        <dbReference type="ChEBI" id="CHEBI:61977"/>
        <dbReference type="ChEBI" id="CHEBI:456216"/>
        <dbReference type="EC" id="2.7.12.2"/>
    </reaction>
</comment>
<dbReference type="GO" id="GO:0051707">
    <property type="term" value="P:response to other organism"/>
    <property type="evidence" value="ECO:0007669"/>
    <property type="project" value="UniProtKB-ARBA"/>
</dbReference>
<proteinExistence type="inferred from homology"/>
<evidence type="ECO:0000256" key="3">
    <source>
        <dbReference type="ARBA" id="ARBA00022741"/>
    </source>
</evidence>
<evidence type="ECO:0000256" key="11">
    <source>
        <dbReference type="PROSITE-ProRule" id="PRU10141"/>
    </source>
</evidence>
<evidence type="ECO:0000256" key="1">
    <source>
        <dbReference type="ARBA" id="ARBA00022527"/>
    </source>
</evidence>
<dbReference type="PANTHER" id="PTHR48013:SF32">
    <property type="entry name" value="MITOGEN-ACTIVATED PROTEIN KINASE KINASE 2-LIKE"/>
    <property type="match status" value="1"/>
</dbReference>
<reference evidence="14" key="1">
    <citation type="submission" date="2020-07" db="EMBL/GenBank/DDBJ databases">
        <authorList>
            <person name="Lin J."/>
        </authorList>
    </citation>
    <scope>NUCLEOTIDE SEQUENCE</scope>
</reference>
<comment type="similarity">
    <text evidence="6">Belongs to the protein kinase superfamily. STE Ser/Thr protein kinase family. MAP kinase kinase subfamily.</text>
</comment>
<keyword evidence="2" id="KW-0808">Transferase</keyword>
<name>A0A6V7QJV1_ANACO</name>
<dbReference type="InterPro" id="IPR011009">
    <property type="entry name" value="Kinase-like_dom_sf"/>
</dbReference>
<dbReference type="CDD" id="cd06623">
    <property type="entry name" value="PKc_MAPKK_plant_like"/>
    <property type="match status" value="1"/>
</dbReference>
<dbReference type="GO" id="GO:0004674">
    <property type="term" value="F:protein serine/threonine kinase activity"/>
    <property type="evidence" value="ECO:0007669"/>
    <property type="project" value="UniProtKB-KW"/>
</dbReference>
<dbReference type="EMBL" id="LR862136">
    <property type="protein sequence ID" value="CAD1843177.1"/>
    <property type="molecule type" value="Genomic_DNA"/>
</dbReference>
<evidence type="ECO:0000256" key="2">
    <source>
        <dbReference type="ARBA" id="ARBA00022679"/>
    </source>
</evidence>
<dbReference type="InterPro" id="IPR017441">
    <property type="entry name" value="Protein_kinase_ATP_BS"/>
</dbReference>
<comment type="catalytic activity">
    <reaction evidence="10">
        <text>L-tyrosyl-[protein] + ATP = O-phospho-L-tyrosyl-[protein] + ADP + H(+)</text>
        <dbReference type="Rhea" id="RHEA:10596"/>
        <dbReference type="Rhea" id="RHEA-COMP:10136"/>
        <dbReference type="Rhea" id="RHEA-COMP:20101"/>
        <dbReference type="ChEBI" id="CHEBI:15378"/>
        <dbReference type="ChEBI" id="CHEBI:30616"/>
        <dbReference type="ChEBI" id="CHEBI:46858"/>
        <dbReference type="ChEBI" id="CHEBI:61978"/>
        <dbReference type="ChEBI" id="CHEBI:456216"/>
        <dbReference type="EC" id="2.7.12.2"/>
    </reaction>
</comment>
<dbReference type="Pfam" id="PF00069">
    <property type="entry name" value="Pkinase"/>
    <property type="match status" value="1"/>
</dbReference>
<dbReference type="FunFam" id="3.30.200.20:FF:000716">
    <property type="entry name" value="Mitogen-activated protein kinase kinase 1"/>
    <property type="match status" value="1"/>
</dbReference>
<evidence type="ECO:0000256" key="4">
    <source>
        <dbReference type="ARBA" id="ARBA00022777"/>
    </source>
</evidence>
<dbReference type="InterPro" id="IPR000719">
    <property type="entry name" value="Prot_kinase_dom"/>
</dbReference>
<evidence type="ECO:0000256" key="9">
    <source>
        <dbReference type="ARBA" id="ARBA00049299"/>
    </source>
</evidence>
<keyword evidence="4" id="KW-0418">Kinase</keyword>
<dbReference type="Gene3D" id="3.30.200.20">
    <property type="entry name" value="Phosphorylase Kinase, domain 1"/>
    <property type="match status" value="1"/>
</dbReference>
<evidence type="ECO:0000256" key="6">
    <source>
        <dbReference type="ARBA" id="ARBA00038035"/>
    </source>
</evidence>
<dbReference type="Gene3D" id="1.10.510.10">
    <property type="entry name" value="Transferase(Phosphotransferase) domain 1"/>
    <property type="match status" value="1"/>
</dbReference>
<comment type="catalytic activity">
    <reaction evidence="8">
        <text>L-seryl-[protein] + ATP = O-phospho-L-seryl-[protein] + ADP + H(+)</text>
        <dbReference type="Rhea" id="RHEA:17989"/>
        <dbReference type="Rhea" id="RHEA-COMP:9863"/>
        <dbReference type="Rhea" id="RHEA-COMP:11604"/>
        <dbReference type="ChEBI" id="CHEBI:15378"/>
        <dbReference type="ChEBI" id="CHEBI:29999"/>
        <dbReference type="ChEBI" id="CHEBI:30616"/>
        <dbReference type="ChEBI" id="CHEBI:83421"/>
        <dbReference type="ChEBI" id="CHEBI:456216"/>
        <dbReference type="EC" id="2.7.12.2"/>
    </reaction>
</comment>
<dbReference type="PROSITE" id="PS00108">
    <property type="entry name" value="PROTEIN_KINASE_ST"/>
    <property type="match status" value="1"/>
</dbReference>
<dbReference type="PROSITE" id="PS00107">
    <property type="entry name" value="PROTEIN_KINASE_ATP"/>
    <property type="match status" value="1"/>
</dbReference>
<evidence type="ECO:0000256" key="8">
    <source>
        <dbReference type="ARBA" id="ARBA00049014"/>
    </source>
</evidence>
<gene>
    <name evidence="14" type="ORF">CB5_LOCUS26388</name>
</gene>
<evidence type="ECO:0000313" key="14">
    <source>
        <dbReference type="EMBL" id="CAD1843177.1"/>
    </source>
</evidence>
<organism evidence="14">
    <name type="scientific">Ananas comosus var. bracteatus</name>
    <name type="common">red pineapple</name>
    <dbReference type="NCBI Taxonomy" id="296719"/>
    <lineage>
        <taxon>Eukaryota</taxon>
        <taxon>Viridiplantae</taxon>
        <taxon>Streptophyta</taxon>
        <taxon>Embryophyta</taxon>
        <taxon>Tracheophyta</taxon>
        <taxon>Spermatophyta</taxon>
        <taxon>Magnoliopsida</taxon>
        <taxon>Liliopsida</taxon>
        <taxon>Poales</taxon>
        <taxon>Bromeliaceae</taxon>
        <taxon>Bromelioideae</taxon>
        <taxon>Ananas</taxon>
    </lineage>
</organism>
<feature type="domain" description="Protein kinase" evidence="13">
    <location>
        <begin position="67"/>
        <end position="325"/>
    </location>
</feature>
<keyword evidence="1 12" id="KW-0723">Serine/threonine-protein kinase</keyword>
<dbReference type="FunFam" id="1.10.510.10:FF:000432">
    <property type="entry name" value="mitogen-activated protein kinase kinase 3"/>
    <property type="match status" value="1"/>
</dbReference>
<dbReference type="SMART" id="SM00220">
    <property type="entry name" value="S_TKc"/>
    <property type="match status" value="1"/>
</dbReference>
<dbReference type="EC" id="2.7.12.2" evidence="7"/>
<accession>A0A6V7QJV1</accession>